<comment type="caution">
    <text evidence="1">The sequence shown here is derived from an EMBL/GenBank/DDBJ whole genome shotgun (WGS) entry which is preliminary data.</text>
</comment>
<protein>
    <submittedName>
        <fullName evidence="1">Uncharacterized protein</fullName>
    </submittedName>
</protein>
<evidence type="ECO:0000313" key="2">
    <source>
        <dbReference type="EMBL" id="RCF51322.1"/>
    </source>
</evidence>
<evidence type="ECO:0000313" key="1">
    <source>
        <dbReference type="EMBL" id="HAT6346332.1"/>
    </source>
</evidence>
<dbReference type="Proteomes" id="UP000253075">
    <property type="component" value="Unassembled WGS sequence"/>
</dbReference>
<evidence type="ECO:0000313" key="3">
    <source>
        <dbReference type="Proteomes" id="UP000253075"/>
    </source>
</evidence>
<dbReference type="EMBL" id="PUTQ01000006">
    <property type="protein sequence ID" value="RCF51322.1"/>
    <property type="molecule type" value="Genomic_DNA"/>
</dbReference>
<dbReference type="AlphaFoldDB" id="A0AAD3UDS1"/>
<name>A0AAD3UDS1_AERHY</name>
<organism evidence="1 4">
    <name type="scientific">Aeromonas hydrophila</name>
    <dbReference type="NCBI Taxonomy" id="644"/>
    <lineage>
        <taxon>Bacteria</taxon>
        <taxon>Pseudomonadati</taxon>
        <taxon>Pseudomonadota</taxon>
        <taxon>Gammaproteobacteria</taxon>
        <taxon>Aeromonadales</taxon>
        <taxon>Aeromonadaceae</taxon>
        <taxon>Aeromonas</taxon>
    </lineage>
</organism>
<dbReference type="EMBL" id="DACTUL010000049">
    <property type="protein sequence ID" value="HAT6346332.1"/>
    <property type="molecule type" value="Genomic_DNA"/>
</dbReference>
<sequence>MANAKFATPSQIFRTANMKRAAFNGQPCLLSFQLIKLFNDFYEFSRQEMCLVLAAIHGGY</sequence>
<evidence type="ECO:0000313" key="4">
    <source>
        <dbReference type="Proteomes" id="UP000859505"/>
    </source>
</evidence>
<reference evidence="1" key="1">
    <citation type="journal article" date="2018" name="Genome Biol.">
        <title>SKESA: strategic k-mer extension for scrupulous assemblies.</title>
        <authorList>
            <person name="Souvorov A."/>
            <person name="Agarwala R."/>
            <person name="Lipman D.J."/>
        </authorList>
    </citation>
    <scope>NUCLEOTIDE SEQUENCE</scope>
    <source>
        <strain evidence="1">OLC2673_Aeromonas</strain>
    </source>
</reference>
<reference evidence="2 3" key="2">
    <citation type="journal article" date="2018" name="PLoS ONE">
        <title>Phenotypic characterization and whole genome analysis of extended-spectrum beta-lactamase-producing bacteria isolated from dogs in Germany.</title>
        <authorList>
            <person name="Boehmer T."/>
            <person name="Vogler A.J."/>
            <person name="Thomas A."/>
            <person name="Sauer S."/>
            <person name="Hergenroether M."/>
            <person name="Straubinger R.K."/>
            <person name="Birdsell D."/>
            <person name="Keim P."/>
            <person name="Sahl J.W."/>
            <person name="Williamson C.H."/>
            <person name="Riehm J.M."/>
        </authorList>
    </citation>
    <scope>NUCLEOTIDE SEQUENCE [LARGE SCALE GENOMIC DNA]</scope>
    <source>
        <strain evidence="2 3">AFG_SD03_1510_Ahy_093</strain>
    </source>
</reference>
<reference evidence="3" key="3">
    <citation type="submission" date="2018-02" db="EMBL/GenBank/DDBJ databases">
        <title>Phenotypic characterization and whole genome analysis of multidrug-resistant, extended-spectrum beta-lactamase-producing bacteria isolated from dogs in Germany.</title>
        <authorList>
            <person name="Williamson C."/>
        </authorList>
    </citation>
    <scope>NUCLEOTIDE SEQUENCE [LARGE SCALE GENOMIC DNA]</scope>
    <source>
        <strain evidence="3">AFG_SD03_1510_Ahy_093</strain>
    </source>
</reference>
<reference evidence="2" key="4">
    <citation type="submission" date="2018-02" db="EMBL/GenBank/DDBJ databases">
        <authorList>
            <person name="Williamson C."/>
        </authorList>
    </citation>
    <scope>NUCLEOTIDE SEQUENCE</scope>
    <source>
        <strain evidence="2">AFG_SD03_1510_Ahy_093</strain>
    </source>
</reference>
<reference evidence="1" key="5">
    <citation type="submission" date="2020-01" db="EMBL/GenBank/DDBJ databases">
        <authorList>
            <consortium name="NCBI Pathogen Detection Project"/>
        </authorList>
    </citation>
    <scope>NUCLEOTIDE SEQUENCE</scope>
    <source>
        <strain evidence="1">OLC2673_Aeromonas</strain>
    </source>
</reference>
<proteinExistence type="predicted"/>
<dbReference type="KEGG" id="ahi:VU14_08895"/>
<dbReference type="Proteomes" id="UP000859505">
    <property type="component" value="Unassembled WGS sequence"/>
</dbReference>
<gene>
    <name evidence="2" type="ORF">C6C11_05670</name>
    <name evidence="1" type="ORF">JAJ28_004139</name>
</gene>
<accession>A0AAD3UDS1</accession>